<dbReference type="InterPro" id="IPR021352">
    <property type="entry name" value="DUF2971"/>
</dbReference>
<evidence type="ECO:0000313" key="1">
    <source>
        <dbReference type="EMBL" id="QEM09321.1"/>
    </source>
</evidence>
<organism evidence="1 2">
    <name type="scientific">Mucilaginibacter rubeus</name>
    <dbReference type="NCBI Taxonomy" id="2027860"/>
    <lineage>
        <taxon>Bacteria</taxon>
        <taxon>Pseudomonadati</taxon>
        <taxon>Bacteroidota</taxon>
        <taxon>Sphingobacteriia</taxon>
        <taxon>Sphingobacteriales</taxon>
        <taxon>Sphingobacteriaceae</taxon>
        <taxon>Mucilaginibacter</taxon>
    </lineage>
</organism>
<sequence length="476" mass="56412">MNEIYRFRRIENLLGQHQELVKQQIYFASPDQLNDPMEGYQDIFWKGDQVVWENFLINYLRCVSHIFFLYLLLGESKKLTPDDLPLYPYGIKQETPQSLAFFQKTKAAFFKHRFINTLPGVLADRTSPMRRRELSPYLSFVQHYAVNTVSDQYFQAGLSDKRLFYHDVPEMDKHLSRSHILVKLTNRLEKKLIGVTNSADLIFSIADQVRKQHSLAVKYNDMSSEHLNSNAYFLTMELPDIFLDKLEKIMFSDWYSASFLGNCTNSAIWGHYADNHRGACLIFSPDRIEEQITLNLTKVCDNSEAVSTSGLRPHYFQKIEYHNKHVEIDFFKSLGRAPLHTLNYLWYKNSSGKTSICAIDIDTDKWRKEYWENFKKAYSVKLEEWAYEEEYRLVINDILYEYTDPANRKLTYDFRQLKGIIFGMKMPLTDKRQIIKLIREKCAAQKREQFEFYEAYYNQSTGKIDRFKLDLFNKIL</sequence>
<dbReference type="Pfam" id="PF11185">
    <property type="entry name" value="DUF2971"/>
    <property type="match status" value="1"/>
</dbReference>
<proteinExistence type="predicted"/>
<dbReference type="RefSeq" id="WP_112576016.1">
    <property type="nucleotide sequence ID" value="NZ_CP043450.1"/>
</dbReference>
<dbReference type="AlphaFoldDB" id="A0A5C1HWB7"/>
<reference evidence="1" key="1">
    <citation type="submission" date="2019-08" db="EMBL/GenBank/DDBJ databases">
        <title>Comparative genome analysis confer to the adaptation heavy metal polluted environment.</title>
        <authorList>
            <person name="Li Y."/>
        </authorList>
    </citation>
    <scope>NUCLEOTIDE SEQUENCE [LARGE SCALE GENOMIC DNA]</scope>
    <source>
        <strain evidence="1">P1</strain>
    </source>
</reference>
<gene>
    <name evidence="1" type="ORF">DEO27_004595</name>
</gene>
<evidence type="ECO:0000313" key="2">
    <source>
        <dbReference type="Proteomes" id="UP000251402"/>
    </source>
</evidence>
<dbReference type="OrthoDB" id="190848at2"/>
<dbReference type="EMBL" id="CP043450">
    <property type="protein sequence ID" value="QEM09321.1"/>
    <property type="molecule type" value="Genomic_DNA"/>
</dbReference>
<dbReference type="Proteomes" id="UP000251402">
    <property type="component" value="Chromosome"/>
</dbReference>
<dbReference type="KEGG" id="mrub:DEO27_004595"/>
<keyword evidence="2" id="KW-1185">Reference proteome</keyword>
<accession>A0A5C1HWB7</accession>
<name>A0A5C1HWB7_9SPHI</name>
<protein>
    <submittedName>
        <fullName evidence="1">DUF2971 domain-containing protein</fullName>
    </submittedName>
</protein>